<accession>A0A5K3FRH3</accession>
<organism evidence="1">
    <name type="scientific">Mesocestoides corti</name>
    <name type="common">Flatworm</name>
    <dbReference type="NCBI Taxonomy" id="53468"/>
    <lineage>
        <taxon>Eukaryota</taxon>
        <taxon>Metazoa</taxon>
        <taxon>Spiralia</taxon>
        <taxon>Lophotrochozoa</taxon>
        <taxon>Platyhelminthes</taxon>
        <taxon>Cestoda</taxon>
        <taxon>Eucestoda</taxon>
        <taxon>Cyclophyllidea</taxon>
        <taxon>Mesocestoididae</taxon>
        <taxon>Mesocestoides</taxon>
    </lineage>
</organism>
<dbReference type="AlphaFoldDB" id="A0A5K3FRH3"/>
<evidence type="ECO:0000313" key="1">
    <source>
        <dbReference type="WBParaSite" id="MCU_010743-RA"/>
    </source>
</evidence>
<sequence length="221" mass="24568">GLQPNTNYTSKVSVEGGQNQLEFSVATRKEFTYPVKLSCPLPPPAFPICEAFTESVVWCGWIKPITNRTVYVHFEIISANGDYLSTNRPNHTSPNDPVDIHFLENLPKGKIFQIDLQQFYEGGECKSRRASTNAKTLHMDNEMLYCKDPLKVPGRFTTTTEESTTEESTTVEYTTQTTTEITNAVITDEPPSTTSTAVVPASPSLMLAIPPPLLLVTLRQH</sequence>
<name>A0A5K3FRH3_MESCO</name>
<protein>
    <submittedName>
        <fullName evidence="1">Fibronectin type-III domain-containing protein</fullName>
    </submittedName>
</protein>
<proteinExistence type="predicted"/>
<dbReference type="WBParaSite" id="MCU_010743-RA">
    <property type="protein sequence ID" value="MCU_010743-RA"/>
    <property type="gene ID" value="MCU_010743"/>
</dbReference>
<reference evidence="1" key="1">
    <citation type="submission" date="2019-11" db="UniProtKB">
        <authorList>
            <consortium name="WormBaseParasite"/>
        </authorList>
    </citation>
    <scope>IDENTIFICATION</scope>
</reference>